<evidence type="ECO:0000256" key="9">
    <source>
        <dbReference type="ARBA" id="ARBA00022777"/>
    </source>
</evidence>
<evidence type="ECO:0000256" key="5">
    <source>
        <dbReference type="ARBA" id="ARBA00022692"/>
    </source>
</evidence>
<keyword evidence="19" id="KW-1185">Reference proteome</keyword>
<dbReference type="CDD" id="cd14066">
    <property type="entry name" value="STKc_IRAK"/>
    <property type="match status" value="1"/>
</dbReference>
<keyword evidence="3" id="KW-0597">Phosphoprotein</keyword>
<evidence type="ECO:0000256" key="4">
    <source>
        <dbReference type="ARBA" id="ARBA00022679"/>
    </source>
</evidence>
<evidence type="ECO:0000259" key="17">
    <source>
        <dbReference type="PROSITE" id="PS51473"/>
    </source>
</evidence>
<organism evidence="18 19">
    <name type="scientific">Erythranthe guttata</name>
    <name type="common">Yellow monkey flower</name>
    <name type="synonym">Mimulus guttatus</name>
    <dbReference type="NCBI Taxonomy" id="4155"/>
    <lineage>
        <taxon>Eukaryota</taxon>
        <taxon>Viridiplantae</taxon>
        <taxon>Streptophyta</taxon>
        <taxon>Embryophyta</taxon>
        <taxon>Tracheophyta</taxon>
        <taxon>Spermatophyta</taxon>
        <taxon>Magnoliopsida</taxon>
        <taxon>eudicotyledons</taxon>
        <taxon>Gunneridae</taxon>
        <taxon>Pentapetalae</taxon>
        <taxon>asterids</taxon>
        <taxon>lamiids</taxon>
        <taxon>Lamiales</taxon>
        <taxon>Phrymaceae</taxon>
        <taxon>Erythranthe</taxon>
    </lineage>
</organism>
<dbReference type="PROSITE" id="PS51473">
    <property type="entry name" value="GNK2"/>
    <property type="match status" value="1"/>
</dbReference>
<evidence type="ECO:0000313" key="18">
    <source>
        <dbReference type="EMBL" id="EYU34176.1"/>
    </source>
</evidence>
<protein>
    <recommendedName>
        <fullName evidence="20">Protein kinase domain-containing protein</fullName>
    </recommendedName>
</protein>
<feature type="region of interest" description="Disordered" evidence="15">
    <location>
        <begin position="105"/>
        <end position="125"/>
    </location>
</feature>
<proteinExistence type="predicted"/>
<evidence type="ECO:0000256" key="12">
    <source>
        <dbReference type="ARBA" id="ARBA00023136"/>
    </source>
</evidence>
<keyword evidence="11" id="KW-1133">Transmembrane helix</keyword>
<dbReference type="InterPro" id="IPR008271">
    <property type="entry name" value="Ser/Thr_kinase_AS"/>
</dbReference>
<dbReference type="InterPro" id="IPR011009">
    <property type="entry name" value="Kinase-like_dom_sf"/>
</dbReference>
<dbReference type="Gene3D" id="3.30.200.20">
    <property type="entry name" value="Phosphorylase Kinase, domain 1"/>
    <property type="match status" value="1"/>
</dbReference>
<evidence type="ECO:0000256" key="11">
    <source>
        <dbReference type="ARBA" id="ARBA00022989"/>
    </source>
</evidence>
<evidence type="ECO:0000256" key="3">
    <source>
        <dbReference type="ARBA" id="ARBA00022553"/>
    </source>
</evidence>
<dbReference type="Proteomes" id="UP000030748">
    <property type="component" value="Unassembled WGS sequence"/>
</dbReference>
<dbReference type="InterPro" id="IPR002902">
    <property type="entry name" value="GNK2"/>
</dbReference>
<comment type="subcellular location">
    <subcellularLocation>
        <location evidence="1">Membrane</location>
        <topology evidence="1">Single-pass membrane protein</topology>
    </subcellularLocation>
</comment>
<dbReference type="InterPro" id="IPR000719">
    <property type="entry name" value="Prot_kinase_dom"/>
</dbReference>
<dbReference type="CDD" id="cd23509">
    <property type="entry name" value="Gnk2-like"/>
    <property type="match status" value="1"/>
</dbReference>
<dbReference type="SMART" id="SM00220">
    <property type="entry name" value="S_TKc"/>
    <property type="match status" value="1"/>
</dbReference>
<keyword evidence="10" id="KW-0067">ATP-binding</keyword>
<dbReference type="PROSITE" id="PS00108">
    <property type="entry name" value="PROTEIN_KINASE_ST"/>
    <property type="match status" value="1"/>
</dbReference>
<dbReference type="InterPro" id="IPR001245">
    <property type="entry name" value="Ser-Thr/Tyr_kinase_cat_dom"/>
</dbReference>
<dbReference type="Pfam" id="PF07714">
    <property type="entry name" value="PK_Tyr_Ser-Thr"/>
    <property type="match status" value="1"/>
</dbReference>
<dbReference type="SUPFAM" id="SSF56112">
    <property type="entry name" value="Protein kinase-like (PK-like)"/>
    <property type="match status" value="1"/>
</dbReference>
<accession>A0A022R1M5</accession>
<dbReference type="GO" id="GO:0006955">
    <property type="term" value="P:immune response"/>
    <property type="evidence" value="ECO:0000318"/>
    <property type="project" value="GO_Central"/>
</dbReference>
<name>A0A022R1M5_ERYGU</name>
<dbReference type="AlphaFoldDB" id="A0A022R1M5"/>
<feature type="compositionally biased region" description="Pro residues" evidence="15">
    <location>
        <begin position="108"/>
        <end position="121"/>
    </location>
</feature>
<dbReference type="GO" id="GO:0005886">
    <property type="term" value="C:plasma membrane"/>
    <property type="evidence" value="ECO:0000318"/>
    <property type="project" value="GO_Central"/>
</dbReference>
<evidence type="ECO:0000256" key="15">
    <source>
        <dbReference type="SAM" id="MobiDB-lite"/>
    </source>
</evidence>
<keyword evidence="2" id="KW-0723">Serine/threonine-protein kinase</keyword>
<evidence type="ECO:0000256" key="8">
    <source>
        <dbReference type="ARBA" id="ARBA00022741"/>
    </source>
</evidence>
<feature type="domain" description="Protein kinase" evidence="16">
    <location>
        <begin position="117"/>
        <end position="385"/>
    </location>
</feature>
<evidence type="ECO:0000256" key="1">
    <source>
        <dbReference type="ARBA" id="ARBA00004167"/>
    </source>
</evidence>
<dbReference type="GO" id="GO:0007165">
    <property type="term" value="P:signal transduction"/>
    <property type="evidence" value="ECO:0000318"/>
    <property type="project" value="GO_Central"/>
</dbReference>
<dbReference type="GO" id="GO:0005524">
    <property type="term" value="F:ATP binding"/>
    <property type="evidence" value="ECO:0007669"/>
    <property type="project" value="UniProtKB-KW"/>
</dbReference>
<keyword evidence="12" id="KW-0472">Membrane</keyword>
<keyword evidence="13" id="KW-0675">Receptor</keyword>
<evidence type="ECO:0000256" key="2">
    <source>
        <dbReference type="ARBA" id="ARBA00022527"/>
    </source>
</evidence>
<evidence type="ECO:0008006" key="20">
    <source>
        <dbReference type="Google" id="ProtNLM"/>
    </source>
</evidence>
<evidence type="ECO:0000313" key="19">
    <source>
        <dbReference type="Proteomes" id="UP000030748"/>
    </source>
</evidence>
<evidence type="ECO:0000256" key="10">
    <source>
        <dbReference type="ARBA" id="ARBA00022840"/>
    </source>
</evidence>
<dbReference type="FunFam" id="1.10.510.10:FF:000343">
    <property type="entry name" value="Cysteine-rich receptor-like protein kinase 28"/>
    <property type="match status" value="1"/>
</dbReference>
<feature type="domain" description="Gnk2-homologous" evidence="17">
    <location>
        <begin position="1"/>
        <end position="89"/>
    </location>
</feature>
<dbReference type="GO" id="GO:0004674">
    <property type="term" value="F:protein serine/threonine kinase activity"/>
    <property type="evidence" value="ECO:0000318"/>
    <property type="project" value="GO_Central"/>
</dbReference>
<dbReference type="InterPro" id="IPR038408">
    <property type="entry name" value="GNK2_sf"/>
</dbReference>
<dbReference type="PANTHER" id="PTHR27002">
    <property type="entry name" value="RECEPTOR-LIKE SERINE/THREONINE-PROTEIN KINASE SD1-8"/>
    <property type="match status" value="1"/>
</dbReference>
<keyword evidence="4" id="KW-0808">Transferase</keyword>
<dbReference type="PANTHER" id="PTHR27002:SF1073">
    <property type="entry name" value="CYSTEINE-RICH RECEPTOR-LIKE PROTEIN KINASE 29"/>
    <property type="match status" value="1"/>
</dbReference>
<gene>
    <name evidence="18" type="ORF">MIMGU_mgv1a025047mg</name>
</gene>
<reference evidence="18 19" key="1">
    <citation type="journal article" date="2013" name="Proc. Natl. Acad. Sci. U.S.A.">
        <title>Fine-scale variation in meiotic recombination in Mimulus inferred from population shotgun sequencing.</title>
        <authorList>
            <person name="Hellsten U."/>
            <person name="Wright K.M."/>
            <person name="Jenkins J."/>
            <person name="Shu S."/>
            <person name="Yuan Y."/>
            <person name="Wessler S.R."/>
            <person name="Schmutz J."/>
            <person name="Willis J.H."/>
            <person name="Rokhsar D.S."/>
        </authorList>
    </citation>
    <scope>NUCLEOTIDE SEQUENCE [LARGE SCALE GENOMIC DNA]</scope>
    <source>
        <strain evidence="19">cv. DUN x IM62</strain>
    </source>
</reference>
<keyword evidence="5" id="KW-0812">Transmembrane</keyword>
<keyword evidence="7" id="KW-0677">Repeat</keyword>
<dbReference type="Gene3D" id="1.10.510.10">
    <property type="entry name" value="Transferase(Phosphotransferase) domain 1"/>
    <property type="match status" value="1"/>
</dbReference>
<evidence type="ECO:0000256" key="7">
    <source>
        <dbReference type="ARBA" id="ARBA00022737"/>
    </source>
</evidence>
<keyword evidence="14" id="KW-0325">Glycoprotein</keyword>
<evidence type="ECO:0000256" key="6">
    <source>
        <dbReference type="ARBA" id="ARBA00022729"/>
    </source>
</evidence>
<sequence length="458" mass="51084">MELIGELIDELREWTVNGSSSPRKAVAGSRSGPQTTIFALLQCTAELSEGNCNICLVECAELVRVNAGGTEGFRSNMPSCNIRYELYLFYNITRLQEPLALSSLALSPPSPSPSPSLPPPDKAVEDDFSTVESIQHDFSKIRAATNDFSDDNKLGQEIAVKRLSRGSCQGDIEFKNEVLLVAKLQHRNLVRLLGFSIEGIARLLVYEFVPNGSLDHFIFDQIKSSNLDWETRYKIICGIAKGVLYLHEDSRLMIIHRDLKASNVLLDENMNPKIADFGMAKLVMRDETHERASRIVGTYGYMAPEYTIRGQFSIKSDVYSFGVLVLEIVSGQKKVFVQNGEVLGNLLSYAWRSRRDGTTEDMIDPILRETYGSQPDMMKCIHIALLCVQENGVERPTMASVVLMLNSSSIALPMPLKPGFYFSGNEIRDETDSPSRRQLAQCGNVSNNDCSITNLYPR</sequence>
<keyword evidence="6" id="KW-0732">Signal</keyword>
<keyword evidence="8" id="KW-0547">Nucleotide-binding</keyword>
<evidence type="ECO:0000259" key="16">
    <source>
        <dbReference type="PROSITE" id="PS50011"/>
    </source>
</evidence>
<dbReference type="PROSITE" id="PS50011">
    <property type="entry name" value="PROTEIN_KINASE_DOM"/>
    <property type="match status" value="1"/>
</dbReference>
<dbReference type="EMBL" id="KI630716">
    <property type="protein sequence ID" value="EYU34176.1"/>
    <property type="molecule type" value="Genomic_DNA"/>
</dbReference>
<dbReference type="STRING" id="4155.A0A022R1M5"/>
<dbReference type="eggNOG" id="ENOG502QWDY">
    <property type="taxonomic scope" value="Eukaryota"/>
</dbReference>
<evidence type="ECO:0000256" key="14">
    <source>
        <dbReference type="ARBA" id="ARBA00023180"/>
    </source>
</evidence>
<evidence type="ECO:0000256" key="13">
    <source>
        <dbReference type="ARBA" id="ARBA00023170"/>
    </source>
</evidence>
<dbReference type="Gene3D" id="3.30.430.20">
    <property type="entry name" value="Gnk2 domain, C-X8-C-X2-C motif"/>
    <property type="match status" value="1"/>
</dbReference>
<keyword evidence="9" id="KW-0418">Kinase</keyword>